<feature type="compositionally biased region" description="Basic and acidic residues" evidence="2">
    <location>
        <begin position="230"/>
        <end position="244"/>
    </location>
</feature>
<gene>
    <name evidence="4" type="ORF">KEC57_08285</name>
</gene>
<evidence type="ECO:0000256" key="1">
    <source>
        <dbReference type="ARBA" id="ARBA00023125"/>
    </source>
</evidence>
<sequence>MAHEGSEETIGKRLARYRKLAGFSAHELAERAGLTRSVIANIENNRRTDITVSEVIALSQALDVPPLVLMLPVDRPFSHHVVGKWAYSVGKLTQMFRGASSSMSTGASARATAVLRTAVSLYGADARVDTIRQKIVDTARAWGFGDRLPEIASALDSGESFGWRVGLDLREAVARRDETRAVEIDEMFRDHDAAVANYLSLALALQELTGEKQPDPRSTKGLLPSIEDAQPERTHADGEHQAAP</sequence>
<dbReference type="Proteomes" id="UP001139354">
    <property type="component" value="Unassembled WGS sequence"/>
</dbReference>
<organism evidence="4 5">
    <name type="scientific">Microbacterium allomyrinae</name>
    <dbReference type="NCBI Taxonomy" id="2830666"/>
    <lineage>
        <taxon>Bacteria</taxon>
        <taxon>Bacillati</taxon>
        <taxon>Actinomycetota</taxon>
        <taxon>Actinomycetes</taxon>
        <taxon>Micrococcales</taxon>
        <taxon>Microbacteriaceae</taxon>
        <taxon>Microbacterium</taxon>
    </lineage>
</organism>
<dbReference type="EMBL" id="JAGTTN010000002">
    <property type="protein sequence ID" value="MCC2032182.1"/>
    <property type="molecule type" value="Genomic_DNA"/>
</dbReference>
<dbReference type="SMART" id="SM00530">
    <property type="entry name" value="HTH_XRE"/>
    <property type="match status" value="1"/>
</dbReference>
<accession>A0A9X1LU50</accession>
<proteinExistence type="predicted"/>
<dbReference type="PANTHER" id="PTHR46797">
    <property type="entry name" value="HTH-TYPE TRANSCRIPTIONAL REGULATOR"/>
    <property type="match status" value="1"/>
</dbReference>
<dbReference type="InterPro" id="IPR010982">
    <property type="entry name" value="Lambda_DNA-bd_dom_sf"/>
</dbReference>
<dbReference type="AlphaFoldDB" id="A0A9X1LU50"/>
<feature type="region of interest" description="Disordered" evidence="2">
    <location>
        <begin position="210"/>
        <end position="244"/>
    </location>
</feature>
<evidence type="ECO:0000256" key="2">
    <source>
        <dbReference type="SAM" id="MobiDB-lite"/>
    </source>
</evidence>
<reference evidence="4" key="1">
    <citation type="submission" date="2021-04" db="EMBL/GenBank/DDBJ databases">
        <title>Microbacterium tenobrionis sp. nov. and Microbacterium allomyrinae sp. nov., isolated from larvae of Tenobrio molitor and Allomyrina dichotoma, respectively.</title>
        <authorList>
            <person name="Lee S.D."/>
        </authorList>
    </citation>
    <scope>NUCLEOTIDE SEQUENCE</scope>
    <source>
        <strain evidence="4">BWT-G7</strain>
    </source>
</reference>
<dbReference type="Gene3D" id="1.10.260.40">
    <property type="entry name" value="lambda repressor-like DNA-binding domains"/>
    <property type="match status" value="1"/>
</dbReference>
<dbReference type="GO" id="GO:0003677">
    <property type="term" value="F:DNA binding"/>
    <property type="evidence" value="ECO:0007669"/>
    <property type="project" value="UniProtKB-KW"/>
</dbReference>
<dbReference type="InterPro" id="IPR001387">
    <property type="entry name" value="Cro/C1-type_HTH"/>
</dbReference>
<evidence type="ECO:0000313" key="4">
    <source>
        <dbReference type="EMBL" id="MCC2032182.1"/>
    </source>
</evidence>
<dbReference type="Pfam" id="PF01381">
    <property type="entry name" value="HTH_3"/>
    <property type="match status" value="1"/>
</dbReference>
<feature type="domain" description="HTH cro/C1-type" evidence="3">
    <location>
        <begin position="14"/>
        <end position="69"/>
    </location>
</feature>
<dbReference type="InterPro" id="IPR050807">
    <property type="entry name" value="TransReg_Diox_bact_type"/>
</dbReference>
<evidence type="ECO:0000313" key="5">
    <source>
        <dbReference type="Proteomes" id="UP001139354"/>
    </source>
</evidence>
<evidence type="ECO:0000259" key="3">
    <source>
        <dbReference type="PROSITE" id="PS50943"/>
    </source>
</evidence>
<dbReference type="CDD" id="cd00093">
    <property type="entry name" value="HTH_XRE"/>
    <property type="match status" value="1"/>
</dbReference>
<dbReference type="RefSeq" id="WP_229384094.1">
    <property type="nucleotide sequence ID" value="NZ_JAGTTN010000002.1"/>
</dbReference>
<dbReference type="GO" id="GO:0003700">
    <property type="term" value="F:DNA-binding transcription factor activity"/>
    <property type="evidence" value="ECO:0007669"/>
    <property type="project" value="TreeGrafter"/>
</dbReference>
<name>A0A9X1LU50_9MICO</name>
<dbReference type="GO" id="GO:0005829">
    <property type="term" value="C:cytosol"/>
    <property type="evidence" value="ECO:0007669"/>
    <property type="project" value="TreeGrafter"/>
</dbReference>
<dbReference type="PANTHER" id="PTHR46797:SF1">
    <property type="entry name" value="METHYLPHOSPHONATE SYNTHASE"/>
    <property type="match status" value="1"/>
</dbReference>
<protein>
    <submittedName>
        <fullName evidence="4">Helix-turn-helix transcriptional regulator</fullName>
    </submittedName>
</protein>
<keyword evidence="1" id="KW-0238">DNA-binding</keyword>
<dbReference type="SUPFAM" id="SSF47413">
    <property type="entry name" value="lambda repressor-like DNA-binding domains"/>
    <property type="match status" value="1"/>
</dbReference>
<dbReference type="PROSITE" id="PS50943">
    <property type="entry name" value="HTH_CROC1"/>
    <property type="match status" value="1"/>
</dbReference>
<comment type="caution">
    <text evidence="4">The sequence shown here is derived from an EMBL/GenBank/DDBJ whole genome shotgun (WGS) entry which is preliminary data.</text>
</comment>
<keyword evidence="5" id="KW-1185">Reference proteome</keyword>